<dbReference type="Proteomes" id="UP001589610">
    <property type="component" value="Unassembled WGS sequence"/>
</dbReference>
<evidence type="ECO:0000313" key="4">
    <source>
        <dbReference type="Proteomes" id="UP001589610"/>
    </source>
</evidence>
<dbReference type="Gene3D" id="3.30.530.20">
    <property type="match status" value="1"/>
</dbReference>
<gene>
    <name evidence="3" type="ORF">ACFFRH_10430</name>
</gene>
<feature type="domain" description="Coenzyme Q-binding protein COQ10 START" evidence="2">
    <location>
        <begin position="23"/>
        <end position="129"/>
    </location>
</feature>
<sequence length="185" mass="19952">MTSRTFKATVWCSAEDLIEQLGDDRAFPACAPDILSVEDIGGGLRQWVLAFRGGTAEWVQHSRDLVGAQPYRIEFEQVTGDFHDFRGSWTTEDLAEGCEVTYQVDYSTSVPHLAGAIDTAIGRVLLRSVRRILDGICGPIHVTAGGEYLWDVPEATGVHGVPGSSDVPGSSGISGTERTLSDAIR</sequence>
<evidence type="ECO:0000256" key="1">
    <source>
        <dbReference type="SAM" id="MobiDB-lite"/>
    </source>
</evidence>
<name>A0ABV5T9Z2_9ACTN</name>
<feature type="region of interest" description="Disordered" evidence="1">
    <location>
        <begin position="161"/>
        <end position="185"/>
    </location>
</feature>
<dbReference type="Pfam" id="PF03364">
    <property type="entry name" value="Polyketide_cyc"/>
    <property type="match status" value="1"/>
</dbReference>
<dbReference type="InterPro" id="IPR023393">
    <property type="entry name" value="START-like_dom_sf"/>
</dbReference>
<organism evidence="3 4">
    <name type="scientific">Streptosporangium vulgare</name>
    <dbReference type="NCBI Taxonomy" id="46190"/>
    <lineage>
        <taxon>Bacteria</taxon>
        <taxon>Bacillati</taxon>
        <taxon>Actinomycetota</taxon>
        <taxon>Actinomycetes</taxon>
        <taxon>Streptosporangiales</taxon>
        <taxon>Streptosporangiaceae</taxon>
        <taxon>Streptosporangium</taxon>
    </lineage>
</organism>
<dbReference type="RefSeq" id="WP_344745361.1">
    <property type="nucleotide sequence ID" value="NZ_BAAAWW010000064.1"/>
</dbReference>
<keyword evidence="4" id="KW-1185">Reference proteome</keyword>
<reference evidence="3 4" key="1">
    <citation type="submission" date="2024-09" db="EMBL/GenBank/DDBJ databases">
        <authorList>
            <person name="Sun Q."/>
            <person name="Mori K."/>
        </authorList>
    </citation>
    <scope>NUCLEOTIDE SEQUENCE [LARGE SCALE GENOMIC DNA]</scope>
    <source>
        <strain evidence="3 4">JCM 3028</strain>
    </source>
</reference>
<comment type="caution">
    <text evidence="3">The sequence shown here is derived from an EMBL/GenBank/DDBJ whole genome shotgun (WGS) entry which is preliminary data.</text>
</comment>
<proteinExistence type="predicted"/>
<dbReference type="EMBL" id="JBHMBS010000004">
    <property type="protein sequence ID" value="MFB9675904.1"/>
    <property type="molecule type" value="Genomic_DNA"/>
</dbReference>
<evidence type="ECO:0000313" key="3">
    <source>
        <dbReference type="EMBL" id="MFB9675904.1"/>
    </source>
</evidence>
<dbReference type="SUPFAM" id="SSF55961">
    <property type="entry name" value="Bet v1-like"/>
    <property type="match status" value="1"/>
</dbReference>
<accession>A0ABV5T9Z2</accession>
<protein>
    <submittedName>
        <fullName evidence="3">Type II toxin-antitoxin system RatA family toxin</fullName>
    </submittedName>
</protein>
<evidence type="ECO:0000259" key="2">
    <source>
        <dbReference type="Pfam" id="PF03364"/>
    </source>
</evidence>
<feature type="compositionally biased region" description="Low complexity" evidence="1">
    <location>
        <begin position="161"/>
        <end position="175"/>
    </location>
</feature>
<dbReference type="InterPro" id="IPR005031">
    <property type="entry name" value="COQ10_START"/>
</dbReference>